<dbReference type="SMART" id="SM01421">
    <property type="entry name" value="DUF3480"/>
    <property type="match status" value="1"/>
</dbReference>
<dbReference type="PROSITE" id="PS50178">
    <property type="entry name" value="ZF_FYVE"/>
    <property type="match status" value="1"/>
</dbReference>
<dbReference type="SMART" id="SM01422">
    <property type="entry name" value="SARA"/>
    <property type="match status" value="1"/>
</dbReference>
<feature type="region of interest" description="Disordered" evidence="6">
    <location>
        <begin position="766"/>
        <end position="787"/>
    </location>
</feature>
<evidence type="ECO:0000256" key="3">
    <source>
        <dbReference type="ARBA" id="ARBA00022833"/>
    </source>
</evidence>
<dbReference type="InterPro" id="IPR022557">
    <property type="entry name" value="SARA-like_C"/>
</dbReference>
<evidence type="ECO:0000256" key="1">
    <source>
        <dbReference type="ARBA" id="ARBA00022723"/>
    </source>
</evidence>
<organism evidence="9">
    <name type="scientific">Cuerna arida</name>
    <dbReference type="NCBI Taxonomy" id="1464854"/>
    <lineage>
        <taxon>Eukaryota</taxon>
        <taxon>Metazoa</taxon>
        <taxon>Ecdysozoa</taxon>
        <taxon>Arthropoda</taxon>
        <taxon>Hexapoda</taxon>
        <taxon>Insecta</taxon>
        <taxon>Pterygota</taxon>
        <taxon>Neoptera</taxon>
        <taxon>Paraneoptera</taxon>
        <taxon>Hemiptera</taxon>
        <taxon>Auchenorrhyncha</taxon>
        <taxon>Membracoidea</taxon>
        <taxon>Cicadellidae</taxon>
        <taxon>Cicadellinae</taxon>
        <taxon>Proconiini</taxon>
        <taxon>Cuerna</taxon>
    </lineage>
</organism>
<dbReference type="CDD" id="cd15729">
    <property type="entry name" value="FYVE_endofin"/>
    <property type="match status" value="1"/>
</dbReference>
<feature type="compositionally biased region" description="Basic and acidic residues" evidence="6">
    <location>
        <begin position="586"/>
        <end position="599"/>
    </location>
</feature>
<dbReference type="FunFam" id="4.10.720.10:FF:000001">
    <property type="entry name" value="Zinc finger, FYVE domain-containing 9a"/>
    <property type="match status" value="1"/>
</dbReference>
<feature type="region of interest" description="Disordered" evidence="6">
    <location>
        <begin position="296"/>
        <end position="326"/>
    </location>
</feature>
<protein>
    <recommendedName>
        <fullName evidence="7">FYVE-type domain-containing protein</fullName>
    </recommendedName>
</protein>
<accession>A0A1B6H0I9</accession>
<dbReference type="InterPro" id="IPR017455">
    <property type="entry name" value="Znf_FYVE-rel"/>
</dbReference>
<dbReference type="Pfam" id="PF11409">
    <property type="entry name" value="SARA"/>
    <property type="match status" value="1"/>
</dbReference>
<feature type="region of interest" description="Disordered" evidence="6">
    <location>
        <begin position="621"/>
        <end position="676"/>
    </location>
</feature>
<keyword evidence="3" id="KW-0862">Zinc</keyword>
<dbReference type="SMART" id="SM00064">
    <property type="entry name" value="FYVE"/>
    <property type="match status" value="1"/>
</dbReference>
<dbReference type="FunFam" id="3.30.40.10:FF:000084">
    <property type="entry name" value="Zinc finger, FYVE domain-containing 9b"/>
    <property type="match status" value="1"/>
</dbReference>
<evidence type="ECO:0000259" key="7">
    <source>
        <dbReference type="PROSITE" id="PS50178"/>
    </source>
</evidence>
<dbReference type="EMBL" id="GECZ01022636">
    <property type="protein sequence ID" value="JAS47133.1"/>
    <property type="molecule type" value="Transcribed_RNA"/>
</dbReference>
<evidence type="ECO:0000256" key="6">
    <source>
        <dbReference type="SAM" id="MobiDB-lite"/>
    </source>
</evidence>
<dbReference type="Gene3D" id="3.30.1360.220">
    <property type="entry name" value="Domain of unknown function (DUF3480), N-terminal subdomain"/>
    <property type="match status" value="2"/>
</dbReference>
<evidence type="ECO:0000256" key="5">
    <source>
        <dbReference type="SAM" id="Coils"/>
    </source>
</evidence>
<dbReference type="InterPro" id="IPR024608">
    <property type="entry name" value="SARA-like_SBD"/>
</dbReference>
<keyword evidence="5" id="KW-0175">Coiled coil</keyword>
<name>A0A1B6H0I9_9HEMI</name>
<dbReference type="Pfam" id="PF01363">
    <property type="entry name" value="FYVE"/>
    <property type="match status" value="1"/>
</dbReference>
<gene>
    <name evidence="9" type="ORF">g.24993</name>
    <name evidence="8" type="ORF">g.24998</name>
</gene>
<keyword evidence="1" id="KW-0479">Metal-binding</keyword>
<feature type="compositionally biased region" description="Polar residues" evidence="6">
    <location>
        <begin position="298"/>
        <end position="307"/>
    </location>
</feature>
<dbReference type="GO" id="GO:0016197">
    <property type="term" value="P:endosomal transport"/>
    <property type="evidence" value="ECO:0007669"/>
    <property type="project" value="TreeGrafter"/>
</dbReference>
<dbReference type="Gene3D" id="3.30.40.10">
    <property type="entry name" value="Zinc/RING finger domain, C3HC4 (zinc finger)"/>
    <property type="match status" value="1"/>
</dbReference>
<sequence>KYCKWFLAVILYQTKCSWTGMEKFAVDLEKVLDEFEYNEEREENVSSQSIRNSPMPHLGIGALRQVPHARPPAASYRRPSFEPINLADADFAASPPKSSGQSFSRGISGKKNETEGTLAFLSNKAQTNNRNYIHSEENVVSSINNEVNINKQLLFESEDTSSSSIWQSNNSLSNDEKPDLLEYNLKNADIDSNNEEINSQLPDITTSVTHGVNNNEIDKLSNSLDLISSASGLSGIDESYQHEVESINGEAKDTESSPDLAEIVLSHDLENHLSINATLKGNEILEICKDVSPLSEPDLNNTSNVFNSDKESIKSSNNPESHNDLQQSEKIGNLLKSNLNFEKEDNSQLENDLVLSNEAGNNIENILGQDSVIEDGQTIDSIVNLSFQSDLSEIKTLIGFNIDSELSESEVEQYLKELEELETLNSDGVNKSEVKPVKSVNEKIGSNVEKIGEASSEASIINLNNTVSLNSNTYSSKCSESKDDKKEDEEELKNDIIVDNVYSNTDDLCTSTLAHSECRENMSEEDSVLQQSASVNTDLYKLTYNLESLEYNPVTTNNSLTLTSCEVDENCVDTPSSVKSTNQYQEENKNEQNTTKEIKSLSTNPFDEDYSLVIKEAETKTTNPFEADNNDNSIKDNDVEPTVTSKPINDEVQSSSSDKTNQTEKSNSCNAPVDSTQDAHFTSETNVSSGPNADISIESFVDHNDSIYKSLSDIQDSTSDIRPEAKSDIPVENMSAECLPSCSSIESETLDKSARMISIKKATESTSAQNIDEAGIPAEEDKPLRPSSLELPRKITVEANTFQSPITGELERELGPEDRRLGKIPPFWIPDTDTTMCMQCQVKFTVIKRRHHCRACGQVLCNKCCGLRARLEYKNFTEEKVCQPCFTILEALNAADSTSPLRRQPNPNNPMEYCSTIPPLQQAAGSLHQPPPSVMVPVGVLKREGRKSDVTKQVMFSDGIRPGGDLTELDGSGEPRIPFRRPGRLTKRVGTPPGGMMSSSMRRLLDPNTHSFIPAEGDNALPPVINRLQGEVTYSDLESPISLNQPVIKFALNRNLFVIVKRVLLDCCVNRECWCFSSEGLACVGQDEIVFLLECLPQETLPPKHVFLLINSLYQDAAKGSTVSEMTFTPAMSNNLLNSRDHGGFLYIRTSYQCTAQLPLPSPPYLVALLIHRWETPWARLFPIRLVLRMGAEFRYYPCPLVSVRDRPPLYTEIGHTIINILADFRKYSYSLPSVRGLVIHMEDRQTTINIPRNRYDQVVRALNNSNDSVLAFGANLSLAADSHLVCMQSTEDENTSYHTQAINIHNKPRRVTGASFVVFNGALKVPGLAGKSSIVEDGLMVQVPSETMVALRTALRDMRDYSIGCGPNAEETVVLQWTADDTNFNIGVKSCVDGRPLDGVPSIRVHNGTDYSGGTRIIRWTEVFILQCEDSDHSNEPLDISRMSESIARATCLALVPLLDLLSAASLTTLAVRTTIHPDNVGYEAGSNGEKLPPLYMKSLDDELVAVVHQAALASQESPAVLELIFRIMEQG</sequence>
<dbReference type="Gene3D" id="4.10.720.10">
    <property type="entry name" value="Smad anchor for receptor activation, Smad-binding domain"/>
    <property type="match status" value="1"/>
</dbReference>
<feature type="coiled-coil region" evidence="5">
    <location>
        <begin position="404"/>
        <end position="431"/>
    </location>
</feature>
<dbReference type="GO" id="GO:0008270">
    <property type="term" value="F:zinc ion binding"/>
    <property type="evidence" value="ECO:0007669"/>
    <property type="project" value="UniProtKB-KW"/>
</dbReference>
<dbReference type="GO" id="GO:0031901">
    <property type="term" value="C:early endosome membrane"/>
    <property type="evidence" value="ECO:0007669"/>
    <property type="project" value="TreeGrafter"/>
</dbReference>
<dbReference type="InterPro" id="IPR013083">
    <property type="entry name" value="Znf_RING/FYVE/PHD"/>
</dbReference>
<feature type="compositionally biased region" description="Basic residues" evidence="6">
    <location>
        <begin position="978"/>
        <end position="987"/>
    </location>
</feature>
<dbReference type="Gene3D" id="3.30.500.40">
    <property type="match status" value="1"/>
</dbReference>
<proteinExistence type="predicted"/>
<dbReference type="SUPFAM" id="SSF57903">
    <property type="entry name" value="FYVE/PHD zinc finger"/>
    <property type="match status" value="1"/>
</dbReference>
<dbReference type="InterPro" id="IPR011011">
    <property type="entry name" value="Znf_FYVE_PHD"/>
</dbReference>
<dbReference type="InterPro" id="IPR000306">
    <property type="entry name" value="Znf_FYVE"/>
</dbReference>
<evidence type="ECO:0000313" key="9">
    <source>
        <dbReference type="EMBL" id="JAS68167.1"/>
    </source>
</evidence>
<dbReference type="EMBL" id="GECZ01001602">
    <property type="protein sequence ID" value="JAS68167.1"/>
    <property type="molecule type" value="Transcribed_RNA"/>
</dbReference>
<feature type="region of interest" description="Disordered" evidence="6">
    <location>
        <begin position="574"/>
        <end position="603"/>
    </location>
</feature>
<feature type="compositionally biased region" description="Polar residues" evidence="6">
    <location>
        <begin position="642"/>
        <end position="676"/>
    </location>
</feature>
<keyword evidence="2 4" id="KW-0863">Zinc-finger</keyword>
<dbReference type="InterPro" id="IPR037145">
    <property type="entry name" value="SARA_Smad-bd_sf"/>
</dbReference>
<feature type="non-terminal residue" evidence="9">
    <location>
        <position position="1"/>
    </location>
</feature>
<dbReference type="PANTHER" id="PTHR46319">
    <property type="entry name" value="ZINC FINGER FYVE DOMAIN-CONTAINING PROTEIN"/>
    <property type="match status" value="1"/>
</dbReference>
<evidence type="ECO:0000256" key="4">
    <source>
        <dbReference type="PROSITE-ProRule" id="PRU00091"/>
    </source>
</evidence>
<dbReference type="Pfam" id="PF11979">
    <property type="entry name" value="SARA_C"/>
    <property type="match status" value="1"/>
</dbReference>
<dbReference type="PANTHER" id="PTHR46319:SF3">
    <property type="entry name" value="ZINC FINGER FYVE DOMAIN-CONTAINING PROTEIN"/>
    <property type="match status" value="1"/>
</dbReference>
<evidence type="ECO:0000256" key="2">
    <source>
        <dbReference type="ARBA" id="ARBA00022771"/>
    </source>
</evidence>
<feature type="compositionally biased region" description="Polar residues" evidence="6">
    <location>
        <begin position="314"/>
        <end position="326"/>
    </location>
</feature>
<feature type="region of interest" description="Disordered" evidence="6">
    <location>
        <begin position="956"/>
        <end position="999"/>
    </location>
</feature>
<reference evidence="9" key="1">
    <citation type="submission" date="2015-11" db="EMBL/GenBank/DDBJ databases">
        <title>De novo transcriptome assembly of four potential Pierce s Disease insect vectors from Arizona vineyards.</title>
        <authorList>
            <person name="Tassone E.E."/>
        </authorList>
    </citation>
    <scope>NUCLEOTIDE SEQUENCE</scope>
</reference>
<feature type="domain" description="FYVE-type" evidence="7">
    <location>
        <begin position="831"/>
        <end position="890"/>
    </location>
</feature>
<evidence type="ECO:0000313" key="8">
    <source>
        <dbReference type="EMBL" id="JAS47133.1"/>
    </source>
</evidence>